<accession>A0A4R5KHA3</accession>
<comment type="caution">
    <text evidence="1">The sequence shown here is derived from an EMBL/GenBank/DDBJ whole genome shotgun (WGS) entry which is preliminary data.</text>
</comment>
<dbReference type="InterPro" id="IPR029058">
    <property type="entry name" value="AB_hydrolase_fold"/>
</dbReference>
<dbReference type="OrthoDB" id="9804993at2"/>
<dbReference type="Pfam" id="PF06821">
    <property type="entry name" value="Ser_hydrolase"/>
    <property type="match status" value="1"/>
</dbReference>
<keyword evidence="2" id="KW-1185">Reference proteome</keyword>
<reference evidence="1 2" key="1">
    <citation type="submission" date="2019-03" db="EMBL/GenBank/DDBJ databases">
        <title>This is whole genome sequence of Paenibacillus sp MS74 strain.</title>
        <authorList>
            <person name="Trinh H.N."/>
        </authorList>
    </citation>
    <scope>NUCLEOTIDE SEQUENCE [LARGE SCALE GENOMIC DNA]</scope>
    <source>
        <strain evidence="1 2">MS74</strain>
    </source>
</reference>
<organism evidence="1 2">
    <name type="scientific">Paenibacillus piri</name>
    <dbReference type="NCBI Taxonomy" id="2547395"/>
    <lineage>
        <taxon>Bacteria</taxon>
        <taxon>Bacillati</taxon>
        <taxon>Bacillota</taxon>
        <taxon>Bacilli</taxon>
        <taxon>Bacillales</taxon>
        <taxon>Paenibacillaceae</taxon>
        <taxon>Paenibacillus</taxon>
    </lineage>
</organism>
<dbReference type="GO" id="GO:0016787">
    <property type="term" value="F:hydrolase activity"/>
    <property type="evidence" value="ECO:0007669"/>
    <property type="project" value="UniProtKB-KW"/>
</dbReference>
<gene>
    <name evidence="1" type="ORF">E1757_22885</name>
</gene>
<dbReference type="PANTHER" id="PTHR15394">
    <property type="entry name" value="SERINE HYDROLASE RBBP9"/>
    <property type="match status" value="1"/>
</dbReference>
<protein>
    <submittedName>
        <fullName evidence="1">Serine hydrolase family protein</fullName>
    </submittedName>
</protein>
<sequence length="183" mass="20415">MSKQVLFVHSAGAQGRHQGSGELVASLQNALGESYRVSYPIMPNPERPSYKPWKLKLAEELAEVQNEVILVGHSLGGSVLLKYFSEENCTNAVAGLFLVATPYWGKDPNWQVDDFLLREQFATKLTAIPRMFIYHSRDDEVVPIEHALRYAESIPQAAVHVLDRCGHAFKAGLPQLVEDIKSL</sequence>
<proteinExistence type="predicted"/>
<dbReference type="SUPFAM" id="SSF53474">
    <property type="entry name" value="alpha/beta-Hydrolases"/>
    <property type="match status" value="1"/>
</dbReference>
<name>A0A4R5KHA3_9BACL</name>
<dbReference type="InterPro" id="IPR010662">
    <property type="entry name" value="RBBP9/YdeN"/>
</dbReference>
<dbReference type="Proteomes" id="UP000295636">
    <property type="component" value="Unassembled WGS sequence"/>
</dbReference>
<dbReference type="Gene3D" id="3.40.50.1820">
    <property type="entry name" value="alpha/beta hydrolase"/>
    <property type="match status" value="1"/>
</dbReference>
<dbReference type="AlphaFoldDB" id="A0A4R5KHA3"/>
<evidence type="ECO:0000313" key="1">
    <source>
        <dbReference type="EMBL" id="TDF94801.1"/>
    </source>
</evidence>
<keyword evidence="1" id="KW-0378">Hydrolase</keyword>
<dbReference type="PANTHER" id="PTHR15394:SF3">
    <property type="entry name" value="SERINE HYDROLASE RBBP9"/>
    <property type="match status" value="1"/>
</dbReference>
<dbReference type="RefSeq" id="WP_133232457.1">
    <property type="nucleotide sequence ID" value="NZ_SMRT01000012.1"/>
</dbReference>
<evidence type="ECO:0000313" key="2">
    <source>
        <dbReference type="Proteomes" id="UP000295636"/>
    </source>
</evidence>
<dbReference type="EMBL" id="SMRT01000012">
    <property type="protein sequence ID" value="TDF94801.1"/>
    <property type="molecule type" value="Genomic_DNA"/>
</dbReference>